<feature type="non-terminal residue" evidence="2">
    <location>
        <position position="81"/>
    </location>
</feature>
<gene>
    <name evidence="2" type="ORF">LCGC14_2694480</name>
</gene>
<feature type="region of interest" description="Disordered" evidence="1">
    <location>
        <begin position="60"/>
        <end position="81"/>
    </location>
</feature>
<evidence type="ECO:0000313" key="2">
    <source>
        <dbReference type="EMBL" id="KKK93281.1"/>
    </source>
</evidence>
<sequence length="81" mass="8754">MNPELAVLYAKLDIYGEALQTIKHESGAVCPNFMTCTCPPCRASYGSWALASEAIEKATKLSQSASQPEKPMSVCTKDEPD</sequence>
<comment type="caution">
    <text evidence="2">The sequence shown here is derived from an EMBL/GenBank/DDBJ whole genome shotgun (WGS) entry which is preliminary data.</text>
</comment>
<reference evidence="2" key="1">
    <citation type="journal article" date="2015" name="Nature">
        <title>Complex archaea that bridge the gap between prokaryotes and eukaryotes.</title>
        <authorList>
            <person name="Spang A."/>
            <person name="Saw J.H."/>
            <person name="Jorgensen S.L."/>
            <person name="Zaremba-Niedzwiedzka K."/>
            <person name="Martijn J."/>
            <person name="Lind A.E."/>
            <person name="van Eijk R."/>
            <person name="Schleper C."/>
            <person name="Guy L."/>
            <person name="Ettema T.J."/>
        </authorList>
    </citation>
    <scope>NUCLEOTIDE SEQUENCE</scope>
</reference>
<proteinExistence type="predicted"/>
<evidence type="ECO:0000256" key="1">
    <source>
        <dbReference type="SAM" id="MobiDB-lite"/>
    </source>
</evidence>
<dbReference type="AlphaFoldDB" id="A0A0F9C9A8"/>
<protein>
    <submittedName>
        <fullName evidence="2">Uncharacterized protein</fullName>
    </submittedName>
</protein>
<name>A0A0F9C9A8_9ZZZZ</name>
<accession>A0A0F9C9A8</accession>
<organism evidence="2">
    <name type="scientific">marine sediment metagenome</name>
    <dbReference type="NCBI Taxonomy" id="412755"/>
    <lineage>
        <taxon>unclassified sequences</taxon>
        <taxon>metagenomes</taxon>
        <taxon>ecological metagenomes</taxon>
    </lineage>
</organism>
<dbReference type="EMBL" id="LAZR01047841">
    <property type="protein sequence ID" value="KKK93281.1"/>
    <property type="molecule type" value="Genomic_DNA"/>
</dbReference>